<protein>
    <submittedName>
        <fullName evidence="5">Mitotic spindle-associated MMXD complex subunit MIP18</fullName>
    </submittedName>
</protein>
<evidence type="ECO:0000256" key="3">
    <source>
        <dbReference type="SAM" id="MobiDB-lite"/>
    </source>
</evidence>
<comment type="caution">
    <text evidence="5">The sequence shown here is derived from an EMBL/GenBank/DDBJ whole genome shotgun (WGS) entry which is preliminary data.</text>
</comment>
<gene>
    <name evidence="5" type="primary">FAM96B</name>
    <name evidence="5" type="ORF">BG011_005374</name>
</gene>
<organism evidence="5 6">
    <name type="scientific">Mortierella polycephala</name>
    <dbReference type="NCBI Taxonomy" id="41804"/>
    <lineage>
        <taxon>Eukaryota</taxon>
        <taxon>Fungi</taxon>
        <taxon>Fungi incertae sedis</taxon>
        <taxon>Mucoromycota</taxon>
        <taxon>Mortierellomycotina</taxon>
        <taxon>Mortierellomycetes</taxon>
        <taxon>Mortierellales</taxon>
        <taxon>Mortierellaceae</taxon>
        <taxon>Mortierella</taxon>
    </lineage>
</organism>
<evidence type="ECO:0000313" key="6">
    <source>
        <dbReference type="Proteomes" id="UP000726737"/>
    </source>
</evidence>
<dbReference type="Pfam" id="PF01883">
    <property type="entry name" value="FeS_assembly_P"/>
    <property type="match status" value="1"/>
</dbReference>
<dbReference type="SUPFAM" id="SSF117916">
    <property type="entry name" value="Fe-S cluster assembly (FSCA) domain-like"/>
    <property type="match status" value="1"/>
</dbReference>
<dbReference type="Gene3D" id="6.10.250.1280">
    <property type="match status" value="1"/>
</dbReference>
<dbReference type="FunFam" id="3.30.300.130:FF:000005">
    <property type="entry name" value="Mitotic spindle-associated mmxd complex subunit"/>
    <property type="match status" value="1"/>
</dbReference>
<dbReference type="GO" id="GO:1990229">
    <property type="term" value="C:iron-sulfur cluster assembly complex"/>
    <property type="evidence" value="ECO:0007669"/>
    <property type="project" value="UniProtKB-ARBA"/>
</dbReference>
<evidence type="ECO:0000256" key="2">
    <source>
        <dbReference type="ARBA" id="ARBA00022829"/>
    </source>
</evidence>
<dbReference type="AlphaFoldDB" id="A0A9P6QF35"/>
<proteinExistence type="inferred from homology"/>
<accession>A0A9P6QF35</accession>
<sequence length="174" mass="19051">MTTLINQNPIIYEASAGNSTREWRESDDNEDSADPIDAQEIFDLIRSISDPEHPLSLEQLNVAQRDHILVSDENSSVLVEFTPTIPHCSMATLIGLCIRVRLLRCLPSRFKVDISVRKGTHQSEHAVNKQLNDKERVAAALENSHLLEVVNQCLATATSGGVVANVVMGPAAAN</sequence>
<dbReference type="InterPro" id="IPR002744">
    <property type="entry name" value="MIP18-like"/>
</dbReference>
<keyword evidence="6" id="KW-1185">Reference proteome</keyword>
<comment type="similarity">
    <text evidence="1">Belongs to the MIP18 family.</text>
</comment>
<dbReference type="PANTHER" id="PTHR12377:SF0">
    <property type="entry name" value="CYTOSOLIC IRON-SULFUR ASSEMBLY COMPONENT 2B"/>
    <property type="match status" value="1"/>
</dbReference>
<evidence type="ECO:0000256" key="1">
    <source>
        <dbReference type="ARBA" id="ARBA00010381"/>
    </source>
</evidence>
<dbReference type="GO" id="GO:0007059">
    <property type="term" value="P:chromosome segregation"/>
    <property type="evidence" value="ECO:0007669"/>
    <property type="project" value="UniProtKB-KW"/>
</dbReference>
<evidence type="ECO:0000259" key="4">
    <source>
        <dbReference type="Pfam" id="PF01883"/>
    </source>
</evidence>
<dbReference type="GO" id="GO:0051604">
    <property type="term" value="P:protein maturation"/>
    <property type="evidence" value="ECO:0007669"/>
    <property type="project" value="InterPro"/>
</dbReference>
<name>A0A9P6QF35_9FUNG</name>
<dbReference type="PANTHER" id="PTHR12377">
    <property type="entry name" value="CYTOSOLIC IRON-SULFUR ASSEMBLY COMPONENT 2B-RELATED"/>
    <property type="match status" value="1"/>
</dbReference>
<dbReference type="EMBL" id="JAAAJA010000037">
    <property type="protein sequence ID" value="KAG0265162.1"/>
    <property type="molecule type" value="Genomic_DNA"/>
</dbReference>
<feature type="domain" description="MIP18 family-like" evidence="4">
    <location>
        <begin position="39"/>
        <end position="115"/>
    </location>
</feature>
<dbReference type="Gene3D" id="3.30.300.130">
    <property type="entry name" value="Fe-S cluster assembly (FSCA)"/>
    <property type="match status" value="1"/>
</dbReference>
<dbReference type="InterPro" id="IPR039796">
    <property type="entry name" value="MIP18"/>
</dbReference>
<reference evidence="5" key="1">
    <citation type="journal article" date="2020" name="Fungal Divers.">
        <title>Resolving the Mortierellaceae phylogeny through synthesis of multi-gene phylogenetics and phylogenomics.</title>
        <authorList>
            <person name="Vandepol N."/>
            <person name="Liber J."/>
            <person name="Desiro A."/>
            <person name="Na H."/>
            <person name="Kennedy M."/>
            <person name="Barry K."/>
            <person name="Grigoriev I.V."/>
            <person name="Miller A.N."/>
            <person name="O'Donnell K."/>
            <person name="Stajich J.E."/>
            <person name="Bonito G."/>
        </authorList>
    </citation>
    <scope>NUCLEOTIDE SEQUENCE</scope>
    <source>
        <strain evidence="5">KOD948</strain>
    </source>
</reference>
<dbReference type="InterPro" id="IPR034904">
    <property type="entry name" value="FSCA_dom_sf"/>
</dbReference>
<dbReference type="GO" id="GO:0140535">
    <property type="term" value="C:intracellular protein-containing complex"/>
    <property type="evidence" value="ECO:0007669"/>
    <property type="project" value="UniProtKB-ARBA"/>
</dbReference>
<feature type="region of interest" description="Disordered" evidence="3">
    <location>
        <begin position="16"/>
        <end position="35"/>
    </location>
</feature>
<dbReference type="OrthoDB" id="2746at2759"/>
<evidence type="ECO:0000313" key="5">
    <source>
        <dbReference type="EMBL" id="KAG0265162.1"/>
    </source>
</evidence>
<keyword evidence="2" id="KW-0159">Chromosome partition</keyword>
<dbReference type="Proteomes" id="UP000726737">
    <property type="component" value="Unassembled WGS sequence"/>
</dbReference>